<keyword evidence="9" id="KW-1133">Transmembrane helix</keyword>
<dbReference type="PANTHER" id="PTHR43289">
    <property type="entry name" value="MITOGEN-ACTIVATED PROTEIN KINASE KINASE KINASE 20-RELATED"/>
    <property type="match status" value="1"/>
</dbReference>
<feature type="domain" description="PASTA" evidence="11">
    <location>
        <begin position="473"/>
        <end position="537"/>
    </location>
</feature>
<dbReference type="InterPro" id="IPR000719">
    <property type="entry name" value="Prot_kinase_dom"/>
</dbReference>
<dbReference type="STRING" id="504805.SAMN05421505_108204"/>
<dbReference type="PROSITE" id="PS51178">
    <property type="entry name" value="PASTA"/>
    <property type="match status" value="3"/>
</dbReference>
<feature type="domain" description="Protein kinase" evidence="10">
    <location>
        <begin position="18"/>
        <end position="281"/>
    </location>
</feature>
<dbReference type="GO" id="GO:0004674">
    <property type="term" value="F:protein serine/threonine kinase activity"/>
    <property type="evidence" value="ECO:0007669"/>
    <property type="project" value="UniProtKB-KW"/>
</dbReference>
<sequence length="678" mass="71872">MDTTDADALVGRLLDGRYRVESRVAQGGMATVYVALDVRLDRTVAVKVMHGTLSADPSFVRRFIGEAKSVASLSHPNIVQVFDQGTDGATVYLSMEYVPGRTLRDVLRSRGRLPARDALELMIPVLAALGSAHQAGLVHRDVKPENVLLADDGRVKVVDFGLARAVAASNQTRTGLMIGTIGYMSPEQVTTGVVDARSDVYAAGVMLFELLTGRQPYEGESPMAVAYKHVHDSVPPPSTLVPELPPEVDTLVAHATQREAADRPADATALLVAAVEAHRTLPRDSGMRPLYQTVIPNRHSASGASTGARSMPVSAPVPDATSVMPSGAMPGAPVSASPVPGAPGTGARAVPGPNHTLIQPKGAIPPTAPPPAAPAKRRSQANWFLIGLAAVMVVAVGATGYWFSRAEVVKVPYLLGKNLSVAKSEALQRGFVVDVLQSEHDNTVGEGKVLRTDPVANAEVEAGSTIKLVPSSGPVRVIVPNIAGLSEAEARVRIADVGLTVDEISRIPDKSVPRDKVMRTSPQIGSKIRKGAKVDLVISAGLVMPDVTGMLREQAEQILREQGYNVEIIEQEDAAQPGTVIAQSPQPKAEVNPGHATRLTVSKGSGFRWPWDADDDDSVDGFITIPSVLFKNVHDAQKELQAAGLKVKTRKVYGTGQVRAQRPIGNVVPPGTEVQIWH</sequence>
<dbReference type="CDD" id="cd06577">
    <property type="entry name" value="PASTA_pknB"/>
    <property type="match status" value="4"/>
</dbReference>
<dbReference type="Gene3D" id="3.30.200.20">
    <property type="entry name" value="Phosphorylase Kinase, domain 1"/>
    <property type="match status" value="1"/>
</dbReference>
<dbReference type="AlphaFoldDB" id="A0A1G7XI80"/>
<reference evidence="12 13" key="1">
    <citation type="submission" date="2016-10" db="EMBL/GenBank/DDBJ databases">
        <authorList>
            <person name="de Groot N.N."/>
        </authorList>
    </citation>
    <scope>NUCLEOTIDE SEQUENCE [LARGE SCALE GENOMIC DNA]</scope>
    <source>
        <strain evidence="12 13">CPCC 201354</strain>
    </source>
</reference>
<evidence type="ECO:0000256" key="5">
    <source>
        <dbReference type="ARBA" id="ARBA00022777"/>
    </source>
</evidence>
<dbReference type="Gene3D" id="1.10.510.10">
    <property type="entry name" value="Transferase(Phosphotransferase) domain 1"/>
    <property type="match status" value="1"/>
</dbReference>
<keyword evidence="13" id="KW-1185">Reference proteome</keyword>
<keyword evidence="9" id="KW-0812">Transmembrane</keyword>
<evidence type="ECO:0000256" key="9">
    <source>
        <dbReference type="SAM" id="Phobius"/>
    </source>
</evidence>
<dbReference type="SMART" id="SM00740">
    <property type="entry name" value="PASTA"/>
    <property type="match status" value="4"/>
</dbReference>
<comment type="catalytic activity">
    <reaction evidence="8">
        <text>L-seryl-[protein] + ATP = O-phospho-L-seryl-[protein] + ADP + H(+)</text>
        <dbReference type="Rhea" id="RHEA:17989"/>
        <dbReference type="Rhea" id="RHEA-COMP:9863"/>
        <dbReference type="Rhea" id="RHEA-COMP:11604"/>
        <dbReference type="ChEBI" id="CHEBI:15378"/>
        <dbReference type="ChEBI" id="CHEBI:29999"/>
        <dbReference type="ChEBI" id="CHEBI:30616"/>
        <dbReference type="ChEBI" id="CHEBI:83421"/>
        <dbReference type="ChEBI" id="CHEBI:456216"/>
        <dbReference type="EC" id="2.7.11.1"/>
    </reaction>
</comment>
<keyword evidence="5 12" id="KW-0418">Kinase</keyword>
<evidence type="ECO:0000256" key="4">
    <source>
        <dbReference type="ARBA" id="ARBA00022741"/>
    </source>
</evidence>
<keyword evidence="2 12" id="KW-0723">Serine/threonine-protein kinase</keyword>
<dbReference type="PROSITE" id="PS00108">
    <property type="entry name" value="PROTEIN_KINASE_ST"/>
    <property type="match status" value="1"/>
</dbReference>
<dbReference type="SMART" id="SM00220">
    <property type="entry name" value="S_TKc"/>
    <property type="match status" value="1"/>
</dbReference>
<dbReference type="InterPro" id="IPR011009">
    <property type="entry name" value="Kinase-like_dom_sf"/>
</dbReference>
<feature type="domain" description="PASTA" evidence="11">
    <location>
        <begin position="405"/>
        <end position="472"/>
    </location>
</feature>
<feature type="domain" description="PASTA" evidence="11">
    <location>
        <begin position="538"/>
        <end position="603"/>
    </location>
</feature>
<dbReference type="EMBL" id="FNCN01000008">
    <property type="protein sequence ID" value="SDG83834.1"/>
    <property type="molecule type" value="Genomic_DNA"/>
</dbReference>
<dbReference type="Proteomes" id="UP000198923">
    <property type="component" value="Unassembled WGS sequence"/>
</dbReference>
<dbReference type="EC" id="2.7.11.1" evidence="1"/>
<organism evidence="12 13">
    <name type="scientific">Sinosporangium album</name>
    <dbReference type="NCBI Taxonomy" id="504805"/>
    <lineage>
        <taxon>Bacteria</taxon>
        <taxon>Bacillati</taxon>
        <taxon>Actinomycetota</taxon>
        <taxon>Actinomycetes</taxon>
        <taxon>Streptosporangiales</taxon>
        <taxon>Streptosporangiaceae</taxon>
        <taxon>Sinosporangium</taxon>
    </lineage>
</organism>
<evidence type="ECO:0000313" key="12">
    <source>
        <dbReference type="EMBL" id="SDG83834.1"/>
    </source>
</evidence>
<evidence type="ECO:0000256" key="2">
    <source>
        <dbReference type="ARBA" id="ARBA00022527"/>
    </source>
</evidence>
<evidence type="ECO:0000256" key="8">
    <source>
        <dbReference type="ARBA" id="ARBA00048679"/>
    </source>
</evidence>
<gene>
    <name evidence="12" type="ORF">SAMN05421505_108204</name>
</gene>
<dbReference type="GO" id="GO:0045717">
    <property type="term" value="P:negative regulation of fatty acid biosynthetic process"/>
    <property type="evidence" value="ECO:0007669"/>
    <property type="project" value="UniProtKB-ARBA"/>
</dbReference>
<evidence type="ECO:0000256" key="3">
    <source>
        <dbReference type="ARBA" id="ARBA00022679"/>
    </source>
</evidence>
<name>A0A1G7XI80_9ACTN</name>
<keyword evidence="4" id="KW-0547">Nucleotide-binding</keyword>
<dbReference type="InterPro" id="IPR008271">
    <property type="entry name" value="Ser/Thr_kinase_AS"/>
</dbReference>
<dbReference type="PANTHER" id="PTHR43289:SF34">
    <property type="entry name" value="SERINE_THREONINE-PROTEIN KINASE YBDM-RELATED"/>
    <property type="match status" value="1"/>
</dbReference>
<evidence type="ECO:0000256" key="6">
    <source>
        <dbReference type="ARBA" id="ARBA00022840"/>
    </source>
</evidence>
<accession>A0A1G7XI80</accession>
<dbReference type="NCBIfam" id="NF033483">
    <property type="entry name" value="PknB_PASTA_kin"/>
    <property type="match status" value="1"/>
</dbReference>
<dbReference type="Pfam" id="PF03793">
    <property type="entry name" value="PASTA"/>
    <property type="match status" value="4"/>
</dbReference>
<dbReference type="RefSeq" id="WP_093170278.1">
    <property type="nucleotide sequence ID" value="NZ_FNCN01000008.1"/>
</dbReference>
<keyword evidence="9" id="KW-0472">Membrane</keyword>
<evidence type="ECO:0000256" key="1">
    <source>
        <dbReference type="ARBA" id="ARBA00012513"/>
    </source>
</evidence>
<dbReference type="SUPFAM" id="SSF56112">
    <property type="entry name" value="Protein kinase-like (PK-like)"/>
    <property type="match status" value="1"/>
</dbReference>
<evidence type="ECO:0000259" key="11">
    <source>
        <dbReference type="PROSITE" id="PS51178"/>
    </source>
</evidence>
<keyword evidence="3" id="KW-0808">Transferase</keyword>
<dbReference type="FunFam" id="1.10.510.10:FF:000021">
    <property type="entry name" value="Serine/threonine protein kinase"/>
    <property type="match status" value="1"/>
</dbReference>
<dbReference type="FunFam" id="3.30.200.20:FF:000035">
    <property type="entry name" value="Serine/threonine protein kinase Stk1"/>
    <property type="match status" value="1"/>
</dbReference>
<dbReference type="OrthoDB" id="9762169at2"/>
<dbReference type="GO" id="GO:0005524">
    <property type="term" value="F:ATP binding"/>
    <property type="evidence" value="ECO:0007669"/>
    <property type="project" value="UniProtKB-KW"/>
</dbReference>
<dbReference type="PROSITE" id="PS50011">
    <property type="entry name" value="PROTEIN_KINASE_DOM"/>
    <property type="match status" value="1"/>
</dbReference>
<keyword evidence="6" id="KW-0067">ATP-binding</keyword>
<evidence type="ECO:0000259" key="10">
    <source>
        <dbReference type="PROSITE" id="PS50011"/>
    </source>
</evidence>
<dbReference type="CDD" id="cd14014">
    <property type="entry name" value="STKc_PknB_like"/>
    <property type="match status" value="1"/>
</dbReference>
<feature type="transmembrane region" description="Helical" evidence="9">
    <location>
        <begin position="383"/>
        <end position="403"/>
    </location>
</feature>
<comment type="catalytic activity">
    <reaction evidence="7">
        <text>L-threonyl-[protein] + ATP = O-phospho-L-threonyl-[protein] + ADP + H(+)</text>
        <dbReference type="Rhea" id="RHEA:46608"/>
        <dbReference type="Rhea" id="RHEA-COMP:11060"/>
        <dbReference type="Rhea" id="RHEA-COMP:11605"/>
        <dbReference type="ChEBI" id="CHEBI:15378"/>
        <dbReference type="ChEBI" id="CHEBI:30013"/>
        <dbReference type="ChEBI" id="CHEBI:30616"/>
        <dbReference type="ChEBI" id="CHEBI:61977"/>
        <dbReference type="ChEBI" id="CHEBI:456216"/>
        <dbReference type="EC" id="2.7.11.1"/>
    </reaction>
</comment>
<dbReference type="InterPro" id="IPR005543">
    <property type="entry name" value="PASTA_dom"/>
</dbReference>
<proteinExistence type="predicted"/>
<evidence type="ECO:0000256" key="7">
    <source>
        <dbReference type="ARBA" id="ARBA00047899"/>
    </source>
</evidence>
<dbReference type="Gene3D" id="3.30.10.20">
    <property type="match status" value="4"/>
</dbReference>
<evidence type="ECO:0000313" key="13">
    <source>
        <dbReference type="Proteomes" id="UP000198923"/>
    </source>
</evidence>
<dbReference type="Pfam" id="PF00069">
    <property type="entry name" value="Pkinase"/>
    <property type="match status" value="1"/>
</dbReference>
<protein>
    <recommendedName>
        <fullName evidence="1">non-specific serine/threonine protein kinase</fullName>
        <ecNumber evidence="1">2.7.11.1</ecNumber>
    </recommendedName>
</protein>